<evidence type="ECO:0000313" key="1">
    <source>
        <dbReference type="EMBL" id="KAF0516282.1"/>
    </source>
</evidence>
<dbReference type="AlphaFoldDB" id="A0A8H4EMB4"/>
<dbReference type="EMBL" id="WTPW01000388">
    <property type="protein sequence ID" value="KAF0516282.1"/>
    <property type="molecule type" value="Genomic_DNA"/>
</dbReference>
<proteinExistence type="predicted"/>
<gene>
    <name evidence="1" type="ORF">F8M41_017120</name>
</gene>
<organism evidence="1 2">
    <name type="scientific">Gigaspora margarita</name>
    <dbReference type="NCBI Taxonomy" id="4874"/>
    <lineage>
        <taxon>Eukaryota</taxon>
        <taxon>Fungi</taxon>
        <taxon>Fungi incertae sedis</taxon>
        <taxon>Mucoromycota</taxon>
        <taxon>Glomeromycotina</taxon>
        <taxon>Glomeromycetes</taxon>
        <taxon>Diversisporales</taxon>
        <taxon>Gigasporaceae</taxon>
        <taxon>Gigaspora</taxon>
    </lineage>
</organism>
<comment type="caution">
    <text evidence="1">The sequence shown here is derived from an EMBL/GenBank/DDBJ whole genome shotgun (WGS) entry which is preliminary data.</text>
</comment>
<reference evidence="1 2" key="1">
    <citation type="journal article" date="2019" name="Environ. Microbiol.">
        <title>At the nexus of three kingdoms: the genome of the mycorrhizal fungus Gigaspora margarita provides insights into plant, endobacterial and fungal interactions.</title>
        <authorList>
            <person name="Venice F."/>
            <person name="Ghignone S."/>
            <person name="Salvioli di Fossalunga A."/>
            <person name="Amselem J."/>
            <person name="Novero M."/>
            <person name="Xianan X."/>
            <person name="Sedzielewska Toro K."/>
            <person name="Morin E."/>
            <person name="Lipzen A."/>
            <person name="Grigoriev I.V."/>
            <person name="Henrissat B."/>
            <person name="Martin F.M."/>
            <person name="Bonfante P."/>
        </authorList>
    </citation>
    <scope>NUCLEOTIDE SEQUENCE [LARGE SCALE GENOMIC DNA]</scope>
    <source>
        <strain evidence="1 2">BEG34</strain>
    </source>
</reference>
<evidence type="ECO:0000313" key="2">
    <source>
        <dbReference type="Proteomes" id="UP000439903"/>
    </source>
</evidence>
<accession>A0A8H4EMB4</accession>
<sequence length="70" mass="8165">MYYIALCYLNENDEYGALGVPQFLERCNKYSDALKVYRLLDSETKVAEIKKEASIKINELENLISKKSRK</sequence>
<protein>
    <submittedName>
        <fullName evidence="1">Uncharacterized protein</fullName>
    </submittedName>
</protein>
<dbReference type="Proteomes" id="UP000439903">
    <property type="component" value="Unassembled WGS sequence"/>
</dbReference>
<keyword evidence="2" id="KW-1185">Reference proteome</keyword>
<name>A0A8H4EMB4_GIGMA</name>